<dbReference type="AlphaFoldDB" id="A0AAV7TGI3"/>
<comment type="caution">
    <text evidence="1">The sequence shown here is derived from an EMBL/GenBank/DDBJ whole genome shotgun (WGS) entry which is preliminary data.</text>
</comment>
<accession>A0AAV7TGI3</accession>
<dbReference type="Proteomes" id="UP001066276">
    <property type="component" value="Chromosome 3_2"/>
</dbReference>
<keyword evidence="2" id="KW-1185">Reference proteome</keyword>
<gene>
    <name evidence="1" type="ORF">NDU88_001051</name>
</gene>
<protein>
    <submittedName>
        <fullName evidence="1">Uncharacterized protein</fullName>
    </submittedName>
</protein>
<evidence type="ECO:0000313" key="1">
    <source>
        <dbReference type="EMBL" id="KAJ1175765.1"/>
    </source>
</evidence>
<sequence>MWIHVPGQRSSRCLSRGLFRQHWHPYLWGGCSLRKPVCARPWPEAEDADLPQLHREGLRMLWLGTSDLFGPQAITRSSGSVMASSSVGETRAAMMFQEAHGEKKKKRPLVDRTWETDIEKMEDLHWEAALMFQQEVAIRSRLRLIQFKILHRIYCDIGYMRWVSRRNVLDAELD</sequence>
<proteinExistence type="predicted"/>
<organism evidence="1 2">
    <name type="scientific">Pleurodeles waltl</name>
    <name type="common">Iberian ribbed newt</name>
    <dbReference type="NCBI Taxonomy" id="8319"/>
    <lineage>
        <taxon>Eukaryota</taxon>
        <taxon>Metazoa</taxon>
        <taxon>Chordata</taxon>
        <taxon>Craniata</taxon>
        <taxon>Vertebrata</taxon>
        <taxon>Euteleostomi</taxon>
        <taxon>Amphibia</taxon>
        <taxon>Batrachia</taxon>
        <taxon>Caudata</taxon>
        <taxon>Salamandroidea</taxon>
        <taxon>Salamandridae</taxon>
        <taxon>Pleurodelinae</taxon>
        <taxon>Pleurodeles</taxon>
    </lineage>
</organism>
<name>A0AAV7TGI3_PLEWA</name>
<reference evidence="1" key="1">
    <citation type="journal article" date="2022" name="bioRxiv">
        <title>Sequencing and chromosome-scale assembly of the giantPleurodeles waltlgenome.</title>
        <authorList>
            <person name="Brown T."/>
            <person name="Elewa A."/>
            <person name="Iarovenko S."/>
            <person name="Subramanian E."/>
            <person name="Araus A.J."/>
            <person name="Petzold A."/>
            <person name="Susuki M."/>
            <person name="Suzuki K.-i.T."/>
            <person name="Hayashi T."/>
            <person name="Toyoda A."/>
            <person name="Oliveira C."/>
            <person name="Osipova E."/>
            <person name="Leigh N.D."/>
            <person name="Simon A."/>
            <person name="Yun M.H."/>
        </authorList>
    </citation>
    <scope>NUCLEOTIDE SEQUENCE</scope>
    <source>
        <strain evidence="1">20211129_DDA</strain>
        <tissue evidence="1">Liver</tissue>
    </source>
</reference>
<evidence type="ECO:0000313" key="2">
    <source>
        <dbReference type="Proteomes" id="UP001066276"/>
    </source>
</evidence>
<dbReference type="EMBL" id="JANPWB010000006">
    <property type="protein sequence ID" value="KAJ1175765.1"/>
    <property type="molecule type" value="Genomic_DNA"/>
</dbReference>